<dbReference type="InterPro" id="IPR052860">
    <property type="entry name" value="NRL-GPCR1"/>
</dbReference>
<name>A0AAV5SVF0_9BILA</name>
<comment type="caution">
    <text evidence="2">The sequence shown here is derived from an EMBL/GenBank/DDBJ whole genome shotgun (WGS) entry which is preliminary data.</text>
</comment>
<dbReference type="Proteomes" id="UP001432027">
    <property type="component" value="Unassembled WGS sequence"/>
</dbReference>
<feature type="transmembrane region" description="Helical" evidence="1">
    <location>
        <begin position="55"/>
        <end position="76"/>
    </location>
</feature>
<accession>A0AAV5SVF0</accession>
<evidence type="ECO:0000256" key="1">
    <source>
        <dbReference type="SAM" id="Phobius"/>
    </source>
</evidence>
<evidence type="ECO:0000313" key="2">
    <source>
        <dbReference type="EMBL" id="GMS86869.1"/>
    </source>
</evidence>
<reference evidence="2" key="1">
    <citation type="submission" date="2023-10" db="EMBL/GenBank/DDBJ databases">
        <title>Genome assembly of Pristionchus species.</title>
        <authorList>
            <person name="Yoshida K."/>
            <person name="Sommer R.J."/>
        </authorList>
    </citation>
    <scope>NUCLEOTIDE SEQUENCE</scope>
    <source>
        <strain evidence="2">RS0144</strain>
    </source>
</reference>
<evidence type="ECO:0000313" key="3">
    <source>
        <dbReference type="Proteomes" id="UP001432027"/>
    </source>
</evidence>
<keyword evidence="3" id="KW-1185">Reference proteome</keyword>
<sequence>PFSLLAVAAVGVILFIIIYFFNIGEVASIKRGAQINRYSVARAYQFRENVVITKFFFRLAVPIMIFAAPAFFFYFLKTYLARTREHEWLRLLASELFDFSLGIAILIVAPGVVLYEPRVMRSLK</sequence>
<gene>
    <name evidence="2" type="ORF">PENTCL1PPCAC_9044</name>
</gene>
<proteinExistence type="predicted"/>
<feature type="transmembrane region" description="Helical" evidence="1">
    <location>
        <begin position="96"/>
        <end position="115"/>
    </location>
</feature>
<feature type="non-terminal residue" evidence="2">
    <location>
        <position position="1"/>
    </location>
</feature>
<dbReference type="PANTHER" id="PTHR47521:SF7">
    <property type="entry name" value="SERPENTINE RECEPTOR CLASS EPSILON-6"/>
    <property type="match status" value="1"/>
</dbReference>
<feature type="transmembrane region" description="Helical" evidence="1">
    <location>
        <begin position="6"/>
        <end position="27"/>
    </location>
</feature>
<dbReference type="EMBL" id="BTSX01000002">
    <property type="protein sequence ID" value="GMS86869.1"/>
    <property type="molecule type" value="Genomic_DNA"/>
</dbReference>
<keyword evidence="1" id="KW-0812">Transmembrane</keyword>
<dbReference type="AlphaFoldDB" id="A0AAV5SVF0"/>
<protein>
    <recommendedName>
        <fullName evidence="4">G protein-coupled receptor</fullName>
    </recommendedName>
</protein>
<feature type="non-terminal residue" evidence="2">
    <location>
        <position position="124"/>
    </location>
</feature>
<evidence type="ECO:0008006" key="4">
    <source>
        <dbReference type="Google" id="ProtNLM"/>
    </source>
</evidence>
<dbReference type="PANTHER" id="PTHR47521">
    <property type="entry name" value="SERPENTINE RECEPTOR, CLASS E (EPSILON)-RELATED"/>
    <property type="match status" value="1"/>
</dbReference>
<keyword evidence="1" id="KW-0472">Membrane</keyword>
<keyword evidence="1" id="KW-1133">Transmembrane helix</keyword>
<organism evidence="2 3">
    <name type="scientific">Pristionchus entomophagus</name>
    <dbReference type="NCBI Taxonomy" id="358040"/>
    <lineage>
        <taxon>Eukaryota</taxon>
        <taxon>Metazoa</taxon>
        <taxon>Ecdysozoa</taxon>
        <taxon>Nematoda</taxon>
        <taxon>Chromadorea</taxon>
        <taxon>Rhabditida</taxon>
        <taxon>Rhabditina</taxon>
        <taxon>Diplogasteromorpha</taxon>
        <taxon>Diplogasteroidea</taxon>
        <taxon>Neodiplogasteridae</taxon>
        <taxon>Pristionchus</taxon>
    </lineage>
</organism>